<gene>
    <name evidence="1" type="ORF">K469DRAFT_791485</name>
</gene>
<dbReference type="Gene3D" id="3.40.50.12500">
    <property type="match status" value="1"/>
</dbReference>
<sequence length="178" mass="19570">MASKRTRIGILVPSNTALEPLTTAILTLLPNVTAHLCRFPQKIAEVVQLLAHANVDIIGWSGTSSEWLVFAADEELCKMITDATGIPATTSVLKLNKALRKFGISKMGLVMPYVDDVREAIIENRKAIGIDANAERHLERPDNVNFADLGSETSDSMALSTFCTNLTAVQYAQRWERQ</sequence>
<dbReference type="OrthoDB" id="414270at2759"/>
<dbReference type="PANTHER" id="PTHR40267">
    <property type="entry name" value="BLR3294 PROTEIN"/>
    <property type="match status" value="1"/>
</dbReference>
<evidence type="ECO:0008006" key="3">
    <source>
        <dbReference type="Google" id="ProtNLM"/>
    </source>
</evidence>
<dbReference type="Pfam" id="PF17645">
    <property type="entry name" value="Amdase"/>
    <property type="match status" value="1"/>
</dbReference>
<protein>
    <recommendedName>
        <fullName evidence="3">Asp/Glu racemase</fullName>
    </recommendedName>
</protein>
<name>A0A6A6DQH7_9PEZI</name>
<organism evidence="1 2">
    <name type="scientific">Zopfia rhizophila CBS 207.26</name>
    <dbReference type="NCBI Taxonomy" id="1314779"/>
    <lineage>
        <taxon>Eukaryota</taxon>
        <taxon>Fungi</taxon>
        <taxon>Dikarya</taxon>
        <taxon>Ascomycota</taxon>
        <taxon>Pezizomycotina</taxon>
        <taxon>Dothideomycetes</taxon>
        <taxon>Dothideomycetes incertae sedis</taxon>
        <taxon>Zopfiaceae</taxon>
        <taxon>Zopfia</taxon>
    </lineage>
</organism>
<reference evidence="1" key="1">
    <citation type="journal article" date="2020" name="Stud. Mycol.">
        <title>101 Dothideomycetes genomes: a test case for predicting lifestyles and emergence of pathogens.</title>
        <authorList>
            <person name="Haridas S."/>
            <person name="Albert R."/>
            <person name="Binder M."/>
            <person name="Bloem J."/>
            <person name="Labutti K."/>
            <person name="Salamov A."/>
            <person name="Andreopoulos B."/>
            <person name="Baker S."/>
            <person name="Barry K."/>
            <person name="Bills G."/>
            <person name="Bluhm B."/>
            <person name="Cannon C."/>
            <person name="Castanera R."/>
            <person name="Culley D."/>
            <person name="Daum C."/>
            <person name="Ezra D."/>
            <person name="Gonzalez J."/>
            <person name="Henrissat B."/>
            <person name="Kuo A."/>
            <person name="Liang C."/>
            <person name="Lipzen A."/>
            <person name="Lutzoni F."/>
            <person name="Magnuson J."/>
            <person name="Mondo S."/>
            <person name="Nolan M."/>
            <person name="Ohm R."/>
            <person name="Pangilinan J."/>
            <person name="Park H.-J."/>
            <person name="Ramirez L."/>
            <person name="Alfaro M."/>
            <person name="Sun H."/>
            <person name="Tritt A."/>
            <person name="Yoshinaga Y."/>
            <person name="Zwiers L.-H."/>
            <person name="Turgeon B."/>
            <person name="Goodwin S."/>
            <person name="Spatafora J."/>
            <person name="Crous P."/>
            <person name="Grigoriev I."/>
        </authorList>
    </citation>
    <scope>NUCLEOTIDE SEQUENCE</scope>
    <source>
        <strain evidence="1">CBS 207.26</strain>
    </source>
</reference>
<evidence type="ECO:0000313" key="2">
    <source>
        <dbReference type="Proteomes" id="UP000800200"/>
    </source>
</evidence>
<dbReference type="Proteomes" id="UP000800200">
    <property type="component" value="Unassembled WGS sequence"/>
</dbReference>
<dbReference type="AlphaFoldDB" id="A0A6A6DQH7"/>
<dbReference type="InterPro" id="IPR026286">
    <property type="entry name" value="MaiA/AMDase"/>
</dbReference>
<accession>A0A6A6DQH7</accession>
<dbReference type="EMBL" id="ML994651">
    <property type="protein sequence ID" value="KAF2181771.1"/>
    <property type="molecule type" value="Genomic_DNA"/>
</dbReference>
<dbReference type="InterPro" id="IPR053714">
    <property type="entry name" value="Iso_Racemase_Enz_sf"/>
</dbReference>
<evidence type="ECO:0000313" key="1">
    <source>
        <dbReference type="EMBL" id="KAF2181771.1"/>
    </source>
</evidence>
<dbReference type="PANTHER" id="PTHR40267:SF1">
    <property type="entry name" value="BLR3294 PROTEIN"/>
    <property type="match status" value="1"/>
</dbReference>
<proteinExistence type="predicted"/>
<keyword evidence="2" id="KW-1185">Reference proteome</keyword>